<dbReference type="InParanoid" id="G5A0J0"/>
<gene>
    <name evidence="1" type="ORF">PHYSODRAFT_304378</name>
</gene>
<protein>
    <submittedName>
        <fullName evidence="1">Uncharacterized protein</fullName>
    </submittedName>
</protein>
<dbReference type="KEGG" id="psoj:PHYSODRAFT_304378"/>
<dbReference type="Proteomes" id="UP000002640">
    <property type="component" value="Unassembled WGS sequence"/>
</dbReference>
<dbReference type="EMBL" id="JH159158">
    <property type="protein sequence ID" value="EGZ10526.1"/>
    <property type="molecule type" value="Genomic_DNA"/>
</dbReference>
<organism evidence="1 2">
    <name type="scientific">Phytophthora sojae (strain P6497)</name>
    <name type="common">Soybean stem and root rot agent</name>
    <name type="synonym">Phytophthora megasperma f. sp. glycines</name>
    <dbReference type="NCBI Taxonomy" id="1094619"/>
    <lineage>
        <taxon>Eukaryota</taxon>
        <taxon>Sar</taxon>
        <taxon>Stramenopiles</taxon>
        <taxon>Oomycota</taxon>
        <taxon>Peronosporomycetes</taxon>
        <taxon>Peronosporales</taxon>
        <taxon>Peronosporaceae</taxon>
        <taxon>Phytophthora</taxon>
    </lineage>
</organism>
<name>G5A0J0_PHYSP</name>
<accession>G5A0J0</accession>
<evidence type="ECO:0000313" key="1">
    <source>
        <dbReference type="EMBL" id="EGZ10526.1"/>
    </source>
</evidence>
<dbReference type="RefSeq" id="XP_009533271.1">
    <property type="nucleotide sequence ID" value="XM_009534976.1"/>
</dbReference>
<dbReference type="AlphaFoldDB" id="G5A0J0"/>
<dbReference type="GeneID" id="20642406"/>
<evidence type="ECO:0000313" key="2">
    <source>
        <dbReference type="Proteomes" id="UP000002640"/>
    </source>
</evidence>
<proteinExistence type="predicted"/>
<sequence length="262" mass="28688">MSRLVHLDTNALPLKTPLLLMTAEGCLLEVDSMVPLVELQQKWLGRGMLEIRRSGAPRVLTGGGGFSHEYDSVQLEPFSTPSGMVVFKNRYSDRCLSVSTGGQYQSVDSYAAYDGSGQEWHLLRLVLPATASFRPKDLATAALSHPTARRKLTWCLLETGNPCDMVADIVKLLYGRVNPKADLSVAERQEQALLKLIYPYSSQETIRAMKVPVGGPNLPLPTEDPATSVVKSEQATVDAKYAVMVTARQRVAINTSQWGLLA</sequence>
<keyword evidence="2" id="KW-1185">Reference proteome</keyword>
<reference evidence="1 2" key="1">
    <citation type="journal article" date="2006" name="Science">
        <title>Phytophthora genome sequences uncover evolutionary origins and mechanisms of pathogenesis.</title>
        <authorList>
            <person name="Tyler B.M."/>
            <person name="Tripathy S."/>
            <person name="Zhang X."/>
            <person name="Dehal P."/>
            <person name="Jiang R.H."/>
            <person name="Aerts A."/>
            <person name="Arredondo F.D."/>
            <person name="Baxter L."/>
            <person name="Bensasson D."/>
            <person name="Beynon J.L."/>
            <person name="Chapman J."/>
            <person name="Damasceno C.M."/>
            <person name="Dorrance A.E."/>
            <person name="Dou D."/>
            <person name="Dickerman A.W."/>
            <person name="Dubchak I.L."/>
            <person name="Garbelotto M."/>
            <person name="Gijzen M."/>
            <person name="Gordon S.G."/>
            <person name="Govers F."/>
            <person name="Grunwald N.J."/>
            <person name="Huang W."/>
            <person name="Ivors K.L."/>
            <person name="Jones R.W."/>
            <person name="Kamoun S."/>
            <person name="Krampis K."/>
            <person name="Lamour K.H."/>
            <person name="Lee M.K."/>
            <person name="McDonald W.H."/>
            <person name="Medina M."/>
            <person name="Meijer H.J."/>
            <person name="Nordberg E.K."/>
            <person name="Maclean D.J."/>
            <person name="Ospina-Giraldo M.D."/>
            <person name="Morris P.F."/>
            <person name="Phuntumart V."/>
            <person name="Putnam N.H."/>
            <person name="Rash S."/>
            <person name="Rose J.K."/>
            <person name="Sakihama Y."/>
            <person name="Salamov A.A."/>
            <person name="Savidor A."/>
            <person name="Scheuring C.F."/>
            <person name="Smith B.M."/>
            <person name="Sobral B.W."/>
            <person name="Terry A."/>
            <person name="Torto-Alalibo T.A."/>
            <person name="Win J."/>
            <person name="Xu Z."/>
            <person name="Zhang H."/>
            <person name="Grigoriev I.V."/>
            <person name="Rokhsar D.S."/>
            <person name="Boore J.L."/>
        </authorList>
    </citation>
    <scope>NUCLEOTIDE SEQUENCE [LARGE SCALE GENOMIC DNA]</scope>
    <source>
        <strain evidence="1 2">P6497</strain>
    </source>
</reference>